<reference evidence="3" key="1">
    <citation type="journal article" date="2019" name="Int. J. Syst. Evol. Microbiol.">
        <title>The Global Catalogue of Microorganisms (GCM) 10K type strain sequencing project: providing services to taxonomists for standard genome sequencing and annotation.</title>
        <authorList>
            <consortium name="The Broad Institute Genomics Platform"/>
            <consortium name="The Broad Institute Genome Sequencing Center for Infectious Disease"/>
            <person name="Wu L."/>
            <person name="Ma J."/>
        </authorList>
    </citation>
    <scope>NUCLEOTIDE SEQUENCE [LARGE SCALE GENOMIC DNA]</scope>
    <source>
        <strain evidence="3">JCM 17986</strain>
    </source>
</reference>
<gene>
    <name evidence="2" type="ORF">GCM10023205_14570</name>
</gene>
<name>A0ABP9GUT8_9ACTN</name>
<dbReference type="RefSeq" id="WP_345674465.1">
    <property type="nucleotide sequence ID" value="NZ_BAABHS010000004.1"/>
</dbReference>
<dbReference type="EMBL" id="BAABHS010000004">
    <property type="protein sequence ID" value="GAA4954081.1"/>
    <property type="molecule type" value="Genomic_DNA"/>
</dbReference>
<sequence>MSQGAHHGNTPAAWTLTILALIGSTVSGVGVIAATPWLFFAGLAVVLVGCVAGQAMRMAGLGTAPARR</sequence>
<evidence type="ECO:0000313" key="3">
    <source>
        <dbReference type="Proteomes" id="UP001500466"/>
    </source>
</evidence>
<evidence type="ECO:0000256" key="1">
    <source>
        <dbReference type="SAM" id="Phobius"/>
    </source>
</evidence>
<dbReference type="NCBIfam" id="NF041681">
    <property type="entry name" value="HGxxPAAW"/>
    <property type="match status" value="1"/>
</dbReference>
<protein>
    <recommendedName>
        <fullName evidence="4">Integral membrane protein</fullName>
    </recommendedName>
</protein>
<keyword evidence="3" id="KW-1185">Reference proteome</keyword>
<accession>A0ABP9GUT8</accession>
<evidence type="ECO:0008006" key="4">
    <source>
        <dbReference type="Google" id="ProtNLM"/>
    </source>
</evidence>
<organism evidence="2 3">
    <name type="scientific">Yinghuangia aomiensis</name>
    <dbReference type="NCBI Taxonomy" id="676205"/>
    <lineage>
        <taxon>Bacteria</taxon>
        <taxon>Bacillati</taxon>
        <taxon>Actinomycetota</taxon>
        <taxon>Actinomycetes</taxon>
        <taxon>Kitasatosporales</taxon>
        <taxon>Streptomycetaceae</taxon>
        <taxon>Yinghuangia</taxon>
    </lineage>
</organism>
<proteinExistence type="predicted"/>
<feature type="transmembrane region" description="Helical" evidence="1">
    <location>
        <begin position="38"/>
        <end position="59"/>
    </location>
</feature>
<feature type="transmembrane region" description="Helical" evidence="1">
    <location>
        <begin position="12"/>
        <end position="32"/>
    </location>
</feature>
<dbReference type="Proteomes" id="UP001500466">
    <property type="component" value="Unassembled WGS sequence"/>
</dbReference>
<keyword evidence="1" id="KW-1133">Transmembrane helix</keyword>
<keyword evidence="1" id="KW-0472">Membrane</keyword>
<keyword evidence="1" id="KW-0812">Transmembrane</keyword>
<comment type="caution">
    <text evidence="2">The sequence shown here is derived from an EMBL/GenBank/DDBJ whole genome shotgun (WGS) entry which is preliminary data.</text>
</comment>
<evidence type="ECO:0000313" key="2">
    <source>
        <dbReference type="EMBL" id="GAA4954081.1"/>
    </source>
</evidence>